<keyword evidence="2" id="KW-1185">Reference proteome</keyword>
<dbReference type="EnsemblPlants" id="AET5Gv20189300.7">
    <property type="protein sequence ID" value="AET5Gv20189300.7"/>
    <property type="gene ID" value="AET5Gv20189300"/>
</dbReference>
<dbReference type="AlphaFoldDB" id="A0A453JTV2"/>
<reference evidence="2" key="1">
    <citation type="journal article" date="2014" name="Science">
        <title>Ancient hybridizations among the ancestral genomes of bread wheat.</title>
        <authorList>
            <consortium name="International Wheat Genome Sequencing Consortium,"/>
            <person name="Marcussen T."/>
            <person name="Sandve S.R."/>
            <person name="Heier L."/>
            <person name="Spannagl M."/>
            <person name="Pfeifer M."/>
            <person name="Jakobsen K.S."/>
            <person name="Wulff B.B."/>
            <person name="Steuernagel B."/>
            <person name="Mayer K.F."/>
            <person name="Olsen O.A."/>
        </authorList>
    </citation>
    <scope>NUCLEOTIDE SEQUENCE [LARGE SCALE GENOMIC DNA]</scope>
    <source>
        <strain evidence="2">cv. AL8/78</strain>
    </source>
</reference>
<sequence>MGCKTRPRHASLACKRKTTSTIFSCNVSTHKKRGTAVLMLYNCRSRGQRQRTHSWDGGCSTDSNSAKLGKDFYSFVIWTVWSLWKQRNACVFARVEQQMDAQTLAGKILDEIKEWKLALGWPVKF</sequence>
<evidence type="ECO:0000313" key="2">
    <source>
        <dbReference type="Proteomes" id="UP000015105"/>
    </source>
</evidence>
<dbReference type="Gramene" id="AET5Gv20189300.2">
    <property type="protein sequence ID" value="AET5Gv20189300.2"/>
    <property type="gene ID" value="AET5Gv20189300"/>
</dbReference>
<dbReference type="Gramene" id="AET5Gv20189300.11">
    <property type="protein sequence ID" value="AET5Gv20189300.11"/>
    <property type="gene ID" value="AET5Gv20189300"/>
</dbReference>
<dbReference type="EnsemblPlants" id="AET5Gv20189300.3">
    <property type="protein sequence ID" value="AET5Gv20189300.3"/>
    <property type="gene ID" value="AET5Gv20189300"/>
</dbReference>
<dbReference type="Gramene" id="AET5Gv20189300.8">
    <property type="protein sequence ID" value="AET5Gv20189300.8"/>
    <property type="gene ID" value="AET5Gv20189300"/>
</dbReference>
<reference evidence="1" key="3">
    <citation type="journal article" date="2017" name="Nature">
        <title>Genome sequence of the progenitor of the wheat D genome Aegilops tauschii.</title>
        <authorList>
            <person name="Luo M.C."/>
            <person name="Gu Y.Q."/>
            <person name="Puiu D."/>
            <person name="Wang H."/>
            <person name="Twardziok S.O."/>
            <person name="Deal K.R."/>
            <person name="Huo N."/>
            <person name="Zhu T."/>
            <person name="Wang L."/>
            <person name="Wang Y."/>
            <person name="McGuire P.E."/>
            <person name="Liu S."/>
            <person name="Long H."/>
            <person name="Ramasamy R.K."/>
            <person name="Rodriguez J.C."/>
            <person name="Van S.L."/>
            <person name="Yuan L."/>
            <person name="Wang Z."/>
            <person name="Xia Z."/>
            <person name="Xiao L."/>
            <person name="Anderson O.D."/>
            <person name="Ouyang S."/>
            <person name="Liang Y."/>
            <person name="Zimin A.V."/>
            <person name="Pertea G."/>
            <person name="Qi P."/>
            <person name="Bennetzen J.L."/>
            <person name="Dai X."/>
            <person name="Dawson M.W."/>
            <person name="Muller H.G."/>
            <person name="Kugler K."/>
            <person name="Rivarola-Duarte L."/>
            <person name="Spannagl M."/>
            <person name="Mayer K.F.X."/>
            <person name="Lu F.H."/>
            <person name="Bevan M.W."/>
            <person name="Leroy P."/>
            <person name="Li P."/>
            <person name="You F.M."/>
            <person name="Sun Q."/>
            <person name="Liu Z."/>
            <person name="Lyons E."/>
            <person name="Wicker T."/>
            <person name="Salzberg S.L."/>
            <person name="Devos K.M."/>
            <person name="Dvorak J."/>
        </authorList>
    </citation>
    <scope>NUCLEOTIDE SEQUENCE [LARGE SCALE GENOMIC DNA]</scope>
    <source>
        <strain evidence="1">cv. AL8/78</strain>
    </source>
</reference>
<organism evidence="1 2">
    <name type="scientific">Aegilops tauschii subsp. strangulata</name>
    <name type="common">Goatgrass</name>
    <dbReference type="NCBI Taxonomy" id="200361"/>
    <lineage>
        <taxon>Eukaryota</taxon>
        <taxon>Viridiplantae</taxon>
        <taxon>Streptophyta</taxon>
        <taxon>Embryophyta</taxon>
        <taxon>Tracheophyta</taxon>
        <taxon>Spermatophyta</taxon>
        <taxon>Magnoliopsida</taxon>
        <taxon>Liliopsida</taxon>
        <taxon>Poales</taxon>
        <taxon>Poaceae</taxon>
        <taxon>BOP clade</taxon>
        <taxon>Pooideae</taxon>
        <taxon>Triticodae</taxon>
        <taxon>Triticeae</taxon>
        <taxon>Triticinae</taxon>
        <taxon>Aegilops</taxon>
    </lineage>
</organism>
<dbReference type="EnsemblPlants" id="AET5Gv20189300.8">
    <property type="protein sequence ID" value="AET5Gv20189300.8"/>
    <property type="gene ID" value="AET5Gv20189300"/>
</dbReference>
<reference evidence="1" key="4">
    <citation type="submission" date="2019-03" db="UniProtKB">
        <authorList>
            <consortium name="EnsemblPlants"/>
        </authorList>
    </citation>
    <scope>IDENTIFICATION</scope>
</reference>
<reference evidence="2" key="2">
    <citation type="journal article" date="2017" name="Nat. Plants">
        <title>The Aegilops tauschii genome reveals multiple impacts of transposons.</title>
        <authorList>
            <person name="Zhao G."/>
            <person name="Zou C."/>
            <person name="Li K."/>
            <person name="Wang K."/>
            <person name="Li T."/>
            <person name="Gao L."/>
            <person name="Zhang X."/>
            <person name="Wang H."/>
            <person name="Yang Z."/>
            <person name="Liu X."/>
            <person name="Jiang W."/>
            <person name="Mao L."/>
            <person name="Kong X."/>
            <person name="Jiao Y."/>
            <person name="Jia J."/>
        </authorList>
    </citation>
    <scope>NUCLEOTIDE SEQUENCE [LARGE SCALE GENOMIC DNA]</scope>
    <source>
        <strain evidence="2">cv. AL8/78</strain>
    </source>
</reference>
<dbReference type="Gramene" id="AET5Gv20189300.5">
    <property type="protein sequence ID" value="AET5Gv20189300.5"/>
    <property type="gene ID" value="AET5Gv20189300"/>
</dbReference>
<dbReference type="Proteomes" id="UP000015105">
    <property type="component" value="Chromosome 5D"/>
</dbReference>
<proteinExistence type="predicted"/>
<dbReference type="Gramene" id="AET5Gv20189300.9">
    <property type="protein sequence ID" value="AET5Gv20189300.9"/>
    <property type="gene ID" value="AET5Gv20189300"/>
</dbReference>
<name>A0A453JTV2_AEGTS</name>
<dbReference type="Gramene" id="AET5Gv20189300.6">
    <property type="protein sequence ID" value="AET5Gv20189300.6"/>
    <property type="gene ID" value="AET5Gv20189300"/>
</dbReference>
<reference evidence="1" key="5">
    <citation type="journal article" date="2021" name="G3 (Bethesda)">
        <title>Aegilops tauschii genome assembly Aet v5.0 features greater sequence contiguity and improved annotation.</title>
        <authorList>
            <person name="Wang L."/>
            <person name="Zhu T."/>
            <person name="Rodriguez J.C."/>
            <person name="Deal K.R."/>
            <person name="Dubcovsky J."/>
            <person name="McGuire P.E."/>
            <person name="Lux T."/>
            <person name="Spannagl M."/>
            <person name="Mayer K.F.X."/>
            <person name="Baldrich P."/>
            <person name="Meyers B.C."/>
            <person name="Huo N."/>
            <person name="Gu Y.Q."/>
            <person name="Zhou H."/>
            <person name="Devos K.M."/>
            <person name="Bennetzen J.L."/>
            <person name="Unver T."/>
            <person name="Budak H."/>
            <person name="Gulick P.J."/>
            <person name="Galiba G."/>
            <person name="Kalapos B."/>
            <person name="Nelson D.R."/>
            <person name="Li P."/>
            <person name="You F.M."/>
            <person name="Luo M.C."/>
            <person name="Dvorak J."/>
        </authorList>
    </citation>
    <scope>NUCLEOTIDE SEQUENCE [LARGE SCALE GENOMIC DNA]</scope>
    <source>
        <strain evidence="1">cv. AL8/78</strain>
    </source>
</reference>
<evidence type="ECO:0000313" key="1">
    <source>
        <dbReference type="EnsemblPlants" id="AET5Gv20189300.8"/>
    </source>
</evidence>
<dbReference type="EnsemblPlants" id="AET5Gv20189300.11">
    <property type="protein sequence ID" value="AET5Gv20189300.11"/>
    <property type="gene ID" value="AET5Gv20189300"/>
</dbReference>
<dbReference type="Gramene" id="AET5Gv20189300.1">
    <property type="protein sequence ID" value="AET5Gv20189300.1"/>
    <property type="gene ID" value="AET5Gv20189300"/>
</dbReference>
<dbReference type="EnsemblPlants" id="AET5Gv20189300.10">
    <property type="protein sequence ID" value="AET5Gv20189300.10"/>
    <property type="gene ID" value="AET5Gv20189300"/>
</dbReference>
<dbReference type="EnsemblPlants" id="AET5Gv20189300.9">
    <property type="protein sequence ID" value="AET5Gv20189300.9"/>
    <property type="gene ID" value="AET5Gv20189300"/>
</dbReference>
<dbReference type="Gramene" id="AET5Gv20189300.10">
    <property type="protein sequence ID" value="AET5Gv20189300.10"/>
    <property type="gene ID" value="AET5Gv20189300"/>
</dbReference>
<dbReference type="EnsemblPlants" id="AET5Gv20189300.6">
    <property type="protein sequence ID" value="AET5Gv20189300.6"/>
    <property type="gene ID" value="AET5Gv20189300"/>
</dbReference>
<dbReference type="Gramene" id="AET5Gv20189300.7">
    <property type="protein sequence ID" value="AET5Gv20189300.7"/>
    <property type="gene ID" value="AET5Gv20189300"/>
</dbReference>
<dbReference type="Gramene" id="AET5Gv20189300.4">
    <property type="protein sequence ID" value="AET5Gv20189300.4"/>
    <property type="gene ID" value="AET5Gv20189300"/>
</dbReference>
<dbReference type="EnsemblPlants" id="AET5Gv20189300.5">
    <property type="protein sequence ID" value="AET5Gv20189300.5"/>
    <property type="gene ID" value="AET5Gv20189300"/>
</dbReference>
<accession>A0A453JTV2</accession>
<dbReference type="EnsemblPlants" id="AET5Gv20189300.1">
    <property type="protein sequence ID" value="AET5Gv20189300.1"/>
    <property type="gene ID" value="AET5Gv20189300"/>
</dbReference>
<dbReference type="EnsemblPlants" id="AET5Gv20189300.4">
    <property type="protein sequence ID" value="AET5Gv20189300.4"/>
    <property type="gene ID" value="AET5Gv20189300"/>
</dbReference>
<protein>
    <submittedName>
        <fullName evidence="1">Uncharacterized protein</fullName>
    </submittedName>
</protein>
<dbReference type="Gramene" id="AET5Gv20189300.3">
    <property type="protein sequence ID" value="AET5Gv20189300.3"/>
    <property type="gene ID" value="AET5Gv20189300"/>
</dbReference>
<dbReference type="EnsemblPlants" id="AET5Gv20189300.2">
    <property type="protein sequence ID" value="AET5Gv20189300.2"/>
    <property type="gene ID" value="AET5Gv20189300"/>
</dbReference>